<proteinExistence type="predicted"/>
<dbReference type="GO" id="GO:0006355">
    <property type="term" value="P:regulation of DNA-templated transcription"/>
    <property type="evidence" value="ECO:0007669"/>
    <property type="project" value="InterPro"/>
</dbReference>
<dbReference type="PROSITE" id="PS50045">
    <property type="entry name" value="SIGMA54_INTERACT_4"/>
    <property type="match status" value="1"/>
</dbReference>
<dbReference type="Pfam" id="PF00158">
    <property type="entry name" value="Sigma54_activat"/>
    <property type="match status" value="1"/>
</dbReference>
<sequence length="56" mass="6310">MYKYSLTIKEDSDNAPFIIFNCADYSDNQQLLLAQLFGYVKGAFTGADKDKYGICT</sequence>
<dbReference type="InterPro" id="IPR027417">
    <property type="entry name" value="P-loop_NTPase"/>
</dbReference>
<reference evidence="2" key="1">
    <citation type="submission" date="2018-06" db="EMBL/GenBank/DDBJ databases">
        <authorList>
            <consortium name="Pathogen Informatics"/>
            <person name="Doyle S."/>
        </authorList>
    </citation>
    <scope>NUCLEOTIDE SEQUENCE</scope>
    <source>
        <strain evidence="2">NCTC13307</strain>
    </source>
</reference>
<dbReference type="EMBL" id="UFWD01000001">
    <property type="protein sequence ID" value="SUY20682.1"/>
    <property type="molecule type" value="Genomic_DNA"/>
</dbReference>
<dbReference type="InterPro" id="IPR002078">
    <property type="entry name" value="Sigma_54_int"/>
</dbReference>
<dbReference type="AlphaFoldDB" id="A0A381I575"/>
<feature type="domain" description="Sigma-54 factor interaction" evidence="1">
    <location>
        <begin position="1"/>
        <end position="56"/>
    </location>
</feature>
<dbReference type="GO" id="GO:0005524">
    <property type="term" value="F:ATP binding"/>
    <property type="evidence" value="ECO:0007669"/>
    <property type="project" value="InterPro"/>
</dbReference>
<evidence type="ECO:0000259" key="1">
    <source>
        <dbReference type="PROSITE" id="PS50045"/>
    </source>
</evidence>
<name>A0A381I575_CLODI</name>
<evidence type="ECO:0000313" key="2">
    <source>
        <dbReference type="EMBL" id="SUY20682.1"/>
    </source>
</evidence>
<accession>A0A381I575</accession>
<dbReference type="Gene3D" id="3.40.50.300">
    <property type="entry name" value="P-loop containing nucleotide triphosphate hydrolases"/>
    <property type="match status" value="1"/>
</dbReference>
<gene>
    <name evidence="2" type="primary">luxO_1</name>
    <name evidence="2" type="ORF">NCTC13307_00284</name>
</gene>
<organism evidence="2">
    <name type="scientific">Clostridioides difficile</name>
    <name type="common">Peptoclostridium difficile</name>
    <dbReference type="NCBI Taxonomy" id="1496"/>
    <lineage>
        <taxon>Bacteria</taxon>
        <taxon>Bacillati</taxon>
        <taxon>Bacillota</taxon>
        <taxon>Clostridia</taxon>
        <taxon>Peptostreptococcales</taxon>
        <taxon>Peptostreptococcaceae</taxon>
        <taxon>Clostridioides</taxon>
    </lineage>
</organism>
<protein>
    <submittedName>
        <fullName evidence="2">Transcription antiterminator</fullName>
    </submittedName>
</protein>